<dbReference type="Pfam" id="PF02201">
    <property type="entry name" value="SWIB"/>
    <property type="match status" value="1"/>
</dbReference>
<dbReference type="InterPro" id="IPR036885">
    <property type="entry name" value="SWIB_MDM2_dom_sf"/>
</dbReference>
<evidence type="ECO:0000256" key="1">
    <source>
        <dbReference type="SAM" id="MobiDB-lite"/>
    </source>
</evidence>
<sequence length="499" mass="56327">MQPSYRPFPQQAPQRSPHAAASRRGIGPMISGPHPQNTLTPAQMQAQQQAQMQATDRAKLRSRKPTDKNIPEGVEECIIGDGVQQYRDLRDLERRFDATMMRKRLDIIDAVNRNAKRYRTLRVWISNTVEDQPWQADSLDVDAFDFSTNMDSSYRVKIEGRLLDEDEDDLDSVGSDDEDDTGNEDAMDEDGKAQKNIKPLPKQYKFSHFFKAMTVDFDRSKAKDGADQSVEWKKPVVAPNAPNLPNAADFDQLEFKRGGDENTNITINLIRDENPERFLLSPQLAEILDASEATRSEAAMGIWDYVKAMGLQEDEEKRSFECDDRLRAILHRDKGYIPFVHEAIAGHMTSLPPVKLPYTIRVDKEFHENPQPTIYDIRVSIDDPLRAALSAYLTNPSYAHNLREIASLNEQLAVLVLKIGNSKAKHNFFDALSKNPTEFIAKWLSSQKRDLEVIAGEATRGGGEDASGDEWRKGGEDGIWGSENVRESVNLLVGTRPKA</sequence>
<accession>A0A0C3HE47</accession>
<proteinExistence type="predicted"/>
<dbReference type="FunCoup" id="A0A0C3HE47">
    <property type="interactions" value="857"/>
</dbReference>
<dbReference type="Gene3D" id="1.10.245.10">
    <property type="entry name" value="SWIB/MDM2 domain"/>
    <property type="match status" value="1"/>
</dbReference>
<feature type="compositionally biased region" description="Low complexity" evidence="1">
    <location>
        <begin position="42"/>
        <end position="54"/>
    </location>
</feature>
<feature type="domain" description="DM2" evidence="2">
    <location>
        <begin position="273"/>
        <end position="350"/>
    </location>
</feature>
<feature type="region of interest" description="Disordered" evidence="1">
    <location>
        <begin position="458"/>
        <end position="479"/>
    </location>
</feature>
<dbReference type="InterPro" id="IPR019835">
    <property type="entry name" value="SWIB_domain"/>
</dbReference>
<dbReference type="PANTHER" id="PTHR13844">
    <property type="entry name" value="SWI/SNF-RELATED MATRIX-ASSOCIATED ACTIN-DEPENDENT REGULATOR OF CHROMATIN SUBFAMILY D"/>
    <property type="match status" value="1"/>
</dbReference>
<dbReference type="AlphaFoldDB" id="A0A0C3HE47"/>
<dbReference type="EMBL" id="KN832876">
    <property type="protein sequence ID" value="KIN01470.1"/>
    <property type="molecule type" value="Genomic_DNA"/>
</dbReference>
<dbReference type="PROSITE" id="PS51925">
    <property type="entry name" value="SWIB_MDM2"/>
    <property type="match status" value="1"/>
</dbReference>
<evidence type="ECO:0000313" key="3">
    <source>
        <dbReference type="EMBL" id="KIN01470.1"/>
    </source>
</evidence>
<feature type="compositionally biased region" description="Acidic residues" evidence="1">
    <location>
        <begin position="165"/>
        <end position="188"/>
    </location>
</feature>
<feature type="region of interest" description="Disordered" evidence="1">
    <location>
        <begin position="1"/>
        <end position="70"/>
    </location>
</feature>
<reference evidence="3 4" key="1">
    <citation type="submission" date="2014-04" db="EMBL/GenBank/DDBJ databases">
        <authorList>
            <consortium name="DOE Joint Genome Institute"/>
            <person name="Kuo A."/>
            <person name="Martino E."/>
            <person name="Perotto S."/>
            <person name="Kohler A."/>
            <person name="Nagy L.G."/>
            <person name="Floudas D."/>
            <person name="Copeland A."/>
            <person name="Barry K.W."/>
            <person name="Cichocki N."/>
            <person name="Veneault-Fourrey C."/>
            <person name="LaButti K."/>
            <person name="Lindquist E.A."/>
            <person name="Lipzen A."/>
            <person name="Lundell T."/>
            <person name="Morin E."/>
            <person name="Murat C."/>
            <person name="Sun H."/>
            <person name="Tunlid A."/>
            <person name="Henrissat B."/>
            <person name="Grigoriev I.V."/>
            <person name="Hibbett D.S."/>
            <person name="Martin F."/>
            <person name="Nordberg H.P."/>
            <person name="Cantor M.N."/>
            <person name="Hua S.X."/>
        </authorList>
    </citation>
    <scope>NUCLEOTIDE SEQUENCE [LARGE SCALE GENOMIC DNA]</scope>
    <source>
        <strain evidence="3 4">Zn</strain>
    </source>
</reference>
<dbReference type="OrthoDB" id="10263741at2759"/>
<protein>
    <recommendedName>
        <fullName evidence="2">DM2 domain-containing protein</fullName>
    </recommendedName>
</protein>
<feature type="region of interest" description="Disordered" evidence="1">
    <location>
        <begin position="165"/>
        <end position="194"/>
    </location>
</feature>
<dbReference type="InterPro" id="IPR003121">
    <property type="entry name" value="SWIB_MDM2_domain"/>
</dbReference>
<dbReference type="HOGENOM" id="CLU_023529_2_0_1"/>
<dbReference type="Proteomes" id="UP000054321">
    <property type="component" value="Unassembled WGS sequence"/>
</dbReference>
<reference evidence="4" key="2">
    <citation type="submission" date="2015-01" db="EMBL/GenBank/DDBJ databases">
        <title>Evolutionary Origins and Diversification of the Mycorrhizal Mutualists.</title>
        <authorList>
            <consortium name="DOE Joint Genome Institute"/>
            <consortium name="Mycorrhizal Genomics Consortium"/>
            <person name="Kohler A."/>
            <person name="Kuo A."/>
            <person name="Nagy L.G."/>
            <person name="Floudas D."/>
            <person name="Copeland A."/>
            <person name="Barry K.W."/>
            <person name="Cichocki N."/>
            <person name="Veneault-Fourrey C."/>
            <person name="LaButti K."/>
            <person name="Lindquist E.A."/>
            <person name="Lipzen A."/>
            <person name="Lundell T."/>
            <person name="Morin E."/>
            <person name="Murat C."/>
            <person name="Riley R."/>
            <person name="Ohm R."/>
            <person name="Sun H."/>
            <person name="Tunlid A."/>
            <person name="Henrissat B."/>
            <person name="Grigoriev I.V."/>
            <person name="Hibbett D.S."/>
            <person name="Martin F."/>
        </authorList>
    </citation>
    <scope>NUCLEOTIDE SEQUENCE [LARGE SCALE GENOMIC DNA]</scope>
    <source>
        <strain evidence="4">Zn</strain>
    </source>
</reference>
<dbReference type="InParanoid" id="A0A0C3HE47"/>
<organism evidence="3 4">
    <name type="scientific">Oidiodendron maius (strain Zn)</name>
    <dbReference type="NCBI Taxonomy" id="913774"/>
    <lineage>
        <taxon>Eukaryota</taxon>
        <taxon>Fungi</taxon>
        <taxon>Dikarya</taxon>
        <taxon>Ascomycota</taxon>
        <taxon>Pezizomycotina</taxon>
        <taxon>Leotiomycetes</taxon>
        <taxon>Leotiomycetes incertae sedis</taxon>
        <taxon>Myxotrichaceae</taxon>
        <taxon>Oidiodendron</taxon>
    </lineage>
</organism>
<dbReference type="STRING" id="913774.A0A0C3HE47"/>
<dbReference type="SMART" id="SM00151">
    <property type="entry name" value="SWIB"/>
    <property type="match status" value="1"/>
</dbReference>
<name>A0A0C3HE47_OIDMZ</name>
<keyword evidence="4" id="KW-1185">Reference proteome</keyword>
<dbReference type="CDD" id="cd10568">
    <property type="entry name" value="SWIB_like"/>
    <property type="match status" value="1"/>
</dbReference>
<feature type="compositionally biased region" description="Basic and acidic residues" evidence="1">
    <location>
        <begin position="56"/>
        <end position="70"/>
    </location>
</feature>
<gene>
    <name evidence="3" type="ORF">OIDMADRAFT_123393</name>
</gene>
<dbReference type="SUPFAM" id="SSF47592">
    <property type="entry name" value="SWIB/MDM2 domain"/>
    <property type="match status" value="1"/>
</dbReference>
<evidence type="ECO:0000259" key="2">
    <source>
        <dbReference type="PROSITE" id="PS51925"/>
    </source>
</evidence>
<evidence type="ECO:0000313" key="4">
    <source>
        <dbReference type="Proteomes" id="UP000054321"/>
    </source>
</evidence>